<dbReference type="GO" id="GO:0004553">
    <property type="term" value="F:hydrolase activity, hydrolyzing O-glycosyl compounds"/>
    <property type="evidence" value="ECO:0007669"/>
    <property type="project" value="InterPro"/>
</dbReference>
<protein>
    <submittedName>
        <fullName evidence="5">Beta-1,3-glucan-binding protein-like</fullName>
    </submittedName>
</protein>
<dbReference type="SUPFAM" id="SSF49899">
    <property type="entry name" value="Concanavalin A-like lectins/glucanases"/>
    <property type="match status" value="1"/>
</dbReference>
<comment type="similarity">
    <text evidence="1">Belongs to the glycosyl hydrolase 16 family.</text>
</comment>
<accession>A0A1W4X6Z4</accession>
<dbReference type="PROSITE" id="PS51762">
    <property type="entry name" value="GH16_2"/>
    <property type="match status" value="1"/>
</dbReference>
<feature type="signal peptide" evidence="2">
    <location>
        <begin position="1"/>
        <end position="17"/>
    </location>
</feature>
<gene>
    <name evidence="5" type="primary">LOC108741534</name>
</gene>
<dbReference type="GO" id="GO:0005975">
    <property type="term" value="P:carbohydrate metabolic process"/>
    <property type="evidence" value="ECO:0007669"/>
    <property type="project" value="InterPro"/>
</dbReference>
<dbReference type="STRING" id="224129.A0A1W4X6Z4"/>
<feature type="chain" id="PRO_5010695365" evidence="2">
    <location>
        <begin position="18"/>
        <end position="367"/>
    </location>
</feature>
<dbReference type="PANTHER" id="PTHR10963:SF55">
    <property type="entry name" value="GLYCOSIDE HYDROLASE FAMILY 16 PROTEIN"/>
    <property type="match status" value="1"/>
</dbReference>
<dbReference type="CDD" id="cd08024">
    <property type="entry name" value="GH16_CCF"/>
    <property type="match status" value="1"/>
</dbReference>
<dbReference type="InterPro" id="IPR000757">
    <property type="entry name" value="Beta-glucanase-like"/>
</dbReference>
<evidence type="ECO:0000259" key="3">
    <source>
        <dbReference type="PROSITE" id="PS51762"/>
    </source>
</evidence>
<dbReference type="InterPro" id="IPR013320">
    <property type="entry name" value="ConA-like_dom_sf"/>
</dbReference>
<dbReference type="FunFam" id="2.60.120.200:FF:000217">
    <property type="entry name" value="Gram-negative bacteria-binding protein"/>
    <property type="match status" value="1"/>
</dbReference>
<evidence type="ECO:0000256" key="2">
    <source>
        <dbReference type="SAM" id="SignalP"/>
    </source>
</evidence>
<evidence type="ECO:0000256" key="1">
    <source>
        <dbReference type="ARBA" id="ARBA00006865"/>
    </source>
</evidence>
<dbReference type="Pfam" id="PF00722">
    <property type="entry name" value="Glyco_hydro_16"/>
    <property type="match status" value="1"/>
</dbReference>
<dbReference type="Gene3D" id="2.60.120.200">
    <property type="match status" value="1"/>
</dbReference>
<dbReference type="KEGG" id="apln:108741534"/>
<organism evidence="4 5">
    <name type="scientific">Agrilus planipennis</name>
    <name type="common">Emerald ash borer</name>
    <name type="synonym">Agrilus marcopoli</name>
    <dbReference type="NCBI Taxonomy" id="224129"/>
    <lineage>
        <taxon>Eukaryota</taxon>
        <taxon>Metazoa</taxon>
        <taxon>Ecdysozoa</taxon>
        <taxon>Arthropoda</taxon>
        <taxon>Hexapoda</taxon>
        <taxon>Insecta</taxon>
        <taxon>Pterygota</taxon>
        <taxon>Neoptera</taxon>
        <taxon>Endopterygota</taxon>
        <taxon>Coleoptera</taxon>
        <taxon>Polyphaga</taxon>
        <taxon>Elateriformia</taxon>
        <taxon>Buprestoidea</taxon>
        <taxon>Buprestidae</taxon>
        <taxon>Agrilinae</taxon>
        <taxon>Agrilus</taxon>
    </lineage>
</organism>
<dbReference type="InParanoid" id="A0A1W4X6Z4"/>
<dbReference type="RefSeq" id="XP_018331866.1">
    <property type="nucleotide sequence ID" value="XM_018476364.1"/>
</dbReference>
<dbReference type="PANTHER" id="PTHR10963">
    <property type="entry name" value="GLYCOSYL HYDROLASE-RELATED"/>
    <property type="match status" value="1"/>
</dbReference>
<name>A0A1W4X6Z4_AGRPL</name>
<dbReference type="OrthoDB" id="4781at2759"/>
<reference evidence="5" key="1">
    <citation type="submission" date="2025-08" db="UniProtKB">
        <authorList>
            <consortium name="RefSeq"/>
        </authorList>
    </citation>
    <scope>IDENTIFICATION</scope>
    <source>
        <tissue evidence="5">Entire body</tissue>
    </source>
</reference>
<keyword evidence="4" id="KW-1185">Reference proteome</keyword>
<keyword evidence="2" id="KW-0732">Signal</keyword>
<feature type="domain" description="GH16" evidence="3">
    <location>
        <begin position="23"/>
        <end position="367"/>
    </location>
</feature>
<sequence length="367" mass="41659">MFLFLYILFCLYDTGESCSKSVTRVGGSCSSCTICSGDVVFEDNFDTFQLSKWEHEVTLSGGGNWEFQWYTNNRTNSFTKDGILYIYPTLTADHLGEKALYSKTLSLWGGSPSSSCTDPSYYGCERAGTSGHILNPIKSARIRTLNSFYFTYGRVEVRAKIPIGDWLWPAIWLLPRYNVYGDWPASGEIDILEIRGNEKLIQNGINIGIEQTASTLHWGPSPIMDKQHLTHWTKNNEKGYASDFHVYCMNWTPEGMEFSVDGEEIGSIKPKEGFWKYGNLTESGYSNPWGTSRMAPFDQDFYIIINLAVGGINYFPDDAVNEHGKKPWKNNSPAALTDFWKGKTNWLPTWKGIDSSFQIDYIRVYAI</sequence>
<proteinExistence type="inferred from homology"/>
<dbReference type="InterPro" id="IPR050546">
    <property type="entry name" value="Glycosyl_Hydrlase_16"/>
</dbReference>
<evidence type="ECO:0000313" key="4">
    <source>
        <dbReference type="Proteomes" id="UP000192223"/>
    </source>
</evidence>
<dbReference type="Proteomes" id="UP000192223">
    <property type="component" value="Unplaced"/>
</dbReference>
<dbReference type="AlphaFoldDB" id="A0A1W4X6Z4"/>
<evidence type="ECO:0000313" key="5">
    <source>
        <dbReference type="RefSeq" id="XP_018331866.1"/>
    </source>
</evidence>
<dbReference type="GeneID" id="108741534"/>